<gene>
    <name evidence="10" type="ORF">QYE76_068163</name>
</gene>
<organism evidence="10 11">
    <name type="scientific">Lolium multiflorum</name>
    <name type="common">Italian ryegrass</name>
    <name type="synonym">Lolium perenne subsp. multiflorum</name>
    <dbReference type="NCBI Taxonomy" id="4521"/>
    <lineage>
        <taxon>Eukaryota</taxon>
        <taxon>Viridiplantae</taxon>
        <taxon>Streptophyta</taxon>
        <taxon>Embryophyta</taxon>
        <taxon>Tracheophyta</taxon>
        <taxon>Spermatophyta</taxon>
        <taxon>Magnoliopsida</taxon>
        <taxon>Liliopsida</taxon>
        <taxon>Poales</taxon>
        <taxon>Poaceae</taxon>
        <taxon>BOP clade</taxon>
        <taxon>Pooideae</taxon>
        <taxon>Poodae</taxon>
        <taxon>Poeae</taxon>
        <taxon>Poeae Chloroplast Group 2 (Poeae type)</taxon>
        <taxon>Loliodinae</taxon>
        <taxon>Loliinae</taxon>
        <taxon>Lolium</taxon>
    </lineage>
</organism>
<dbReference type="InterPro" id="IPR009038">
    <property type="entry name" value="GOLD_dom"/>
</dbReference>
<sequence length="174" mass="19021">MTTLTRLLAVIVFLLSATAAAVDALIFDMPSGTSKCFAELLHDGADIHASYRVAKSTSVVIASTVSVRVMGPEGEELHLMEGVKRGRFVFQAAGYGQYMACFWTPHYERGAIVSVDLQWAIGNLAHAEGPLATVATGKYGNIEMIDRWWPITKAKDKSVLEVILTMLRKLFVDS</sequence>
<feature type="domain" description="GOLD" evidence="9">
    <location>
        <begin position="34"/>
        <end position="121"/>
    </location>
</feature>
<evidence type="ECO:0000259" key="9">
    <source>
        <dbReference type="PROSITE" id="PS50866"/>
    </source>
</evidence>
<comment type="similarity">
    <text evidence="2 7">Belongs to the EMP24/GP25L family.</text>
</comment>
<evidence type="ECO:0000313" key="11">
    <source>
        <dbReference type="Proteomes" id="UP001231189"/>
    </source>
</evidence>
<dbReference type="AlphaFoldDB" id="A0AAD8WBN8"/>
<dbReference type="InterPro" id="IPR015720">
    <property type="entry name" value="Emp24-like"/>
</dbReference>
<name>A0AAD8WBN8_LOLMU</name>
<evidence type="ECO:0000256" key="6">
    <source>
        <dbReference type="ARBA" id="ARBA00023136"/>
    </source>
</evidence>
<dbReference type="GO" id="GO:0016020">
    <property type="term" value="C:membrane"/>
    <property type="evidence" value="ECO:0007669"/>
    <property type="project" value="UniProtKB-SubCell"/>
</dbReference>
<dbReference type="Pfam" id="PF01105">
    <property type="entry name" value="EMP24_GP25L"/>
    <property type="match status" value="1"/>
</dbReference>
<comment type="subcellular location">
    <subcellularLocation>
        <location evidence="1 7">Membrane</location>
        <topology evidence="1 7">Single-pass type I membrane protein</topology>
    </subcellularLocation>
</comment>
<protein>
    <recommendedName>
        <fullName evidence="9">GOLD domain-containing protein</fullName>
    </recommendedName>
</protein>
<proteinExistence type="inferred from homology"/>
<keyword evidence="6" id="KW-0472">Membrane</keyword>
<keyword evidence="3 7" id="KW-0812">Transmembrane</keyword>
<keyword evidence="11" id="KW-1185">Reference proteome</keyword>
<accession>A0AAD8WBN8</accession>
<keyword evidence="5" id="KW-1133">Transmembrane helix</keyword>
<feature type="chain" id="PRO_5042113166" description="GOLD domain-containing protein" evidence="8">
    <location>
        <begin position="25"/>
        <end position="174"/>
    </location>
</feature>
<evidence type="ECO:0000256" key="2">
    <source>
        <dbReference type="ARBA" id="ARBA00007104"/>
    </source>
</evidence>
<dbReference type="Proteomes" id="UP001231189">
    <property type="component" value="Unassembled WGS sequence"/>
</dbReference>
<evidence type="ECO:0000256" key="4">
    <source>
        <dbReference type="ARBA" id="ARBA00022729"/>
    </source>
</evidence>
<evidence type="ECO:0000256" key="3">
    <source>
        <dbReference type="ARBA" id="ARBA00022692"/>
    </source>
</evidence>
<evidence type="ECO:0000256" key="1">
    <source>
        <dbReference type="ARBA" id="ARBA00004479"/>
    </source>
</evidence>
<comment type="caution">
    <text evidence="10">The sequence shown here is derived from an EMBL/GenBank/DDBJ whole genome shotgun (WGS) entry which is preliminary data.</text>
</comment>
<reference evidence="10" key="1">
    <citation type="submission" date="2023-07" db="EMBL/GenBank/DDBJ databases">
        <title>A chromosome-level genome assembly of Lolium multiflorum.</title>
        <authorList>
            <person name="Chen Y."/>
            <person name="Copetti D."/>
            <person name="Kolliker R."/>
            <person name="Studer B."/>
        </authorList>
    </citation>
    <scope>NUCLEOTIDE SEQUENCE</scope>
    <source>
        <strain evidence="10">02402/16</strain>
        <tissue evidence="10">Leaf</tissue>
    </source>
</reference>
<evidence type="ECO:0000256" key="5">
    <source>
        <dbReference type="ARBA" id="ARBA00022989"/>
    </source>
</evidence>
<keyword evidence="4 8" id="KW-0732">Signal</keyword>
<dbReference type="PANTHER" id="PTHR22811">
    <property type="entry name" value="TRANSMEMBRANE EMP24 DOMAIN-CONTAINING PROTEIN"/>
    <property type="match status" value="1"/>
</dbReference>
<evidence type="ECO:0000313" key="10">
    <source>
        <dbReference type="EMBL" id="KAK1650358.1"/>
    </source>
</evidence>
<evidence type="ECO:0000256" key="7">
    <source>
        <dbReference type="RuleBase" id="RU003827"/>
    </source>
</evidence>
<dbReference type="EMBL" id="JAUUTY010000004">
    <property type="protein sequence ID" value="KAK1650358.1"/>
    <property type="molecule type" value="Genomic_DNA"/>
</dbReference>
<feature type="signal peptide" evidence="8">
    <location>
        <begin position="1"/>
        <end position="24"/>
    </location>
</feature>
<dbReference type="PROSITE" id="PS50866">
    <property type="entry name" value="GOLD"/>
    <property type="match status" value="1"/>
</dbReference>
<evidence type="ECO:0000256" key="8">
    <source>
        <dbReference type="SAM" id="SignalP"/>
    </source>
</evidence>